<dbReference type="EMBL" id="AVQI01000068">
    <property type="protein sequence ID" value="ERK00132.1"/>
    <property type="molecule type" value="Genomic_DNA"/>
</dbReference>
<evidence type="ECO:0000256" key="9">
    <source>
        <dbReference type="ARBA" id="ARBA00023102"/>
    </source>
</evidence>
<protein>
    <recommendedName>
        <fullName evidence="12">Bifunctional protein FolD</fullName>
    </recommendedName>
    <domain>
        <recommendedName>
            <fullName evidence="12">Methylenetetrahydrofolate dehydrogenase</fullName>
            <ecNumber evidence="12">1.5.1.5</ecNumber>
        </recommendedName>
    </domain>
    <domain>
        <recommendedName>
            <fullName evidence="12">Methenyltetrahydrofolate cyclohydrolase</fullName>
            <ecNumber evidence="12">3.5.4.9</ecNumber>
        </recommendedName>
    </domain>
</protein>
<evidence type="ECO:0000256" key="4">
    <source>
        <dbReference type="ARBA" id="ARBA00022605"/>
    </source>
</evidence>
<dbReference type="InterPro" id="IPR020867">
    <property type="entry name" value="THF_DH/CycHdrlase_CS"/>
</dbReference>
<dbReference type="Pfam" id="PF02882">
    <property type="entry name" value="THF_DHG_CYH_C"/>
    <property type="match status" value="1"/>
</dbReference>
<comment type="caution">
    <text evidence="12">Lacks conserved residue(s) required for the propagation of feature annotation.</text>
</comment>
<dbReference type="SUPFAM" id="SSF51735">
    <property type="entry name" value="NAD(P)-binding Rossmann-fold domains"/>
    <property type="match status" value="1"/>
</dbReference>
<dbReference type="GO" id="GO:0004488">
    <property type="term" value="F:methylenetetrahydrofolate dehydrogenase (NADP+) activity"/>
    <property type="evidence" value="ECO:0007669"/>
    <property type="project" value="UniProtKB-UniRule"/>
</dbReference>
<evidence type="ECO:0000313" key="18">
    <source>
        <dbReference type="Proteomes" id="UP000016646"/>
    </source>
</evidence>
<dbReference type="Proteomes" id="UP000016646">
    <property type="component" value="Unassembled WGS sequence"/>
</dbReference>
<feature type="domain" description="Tetrahydrofolate dehydrogenase/cyclohydrolase NAD(P)-binding" evidence="14">
    <location>
        <begin position="151"/>
        <end position="300"/>
    </location>
</feature>
<sequence length="304" mass="32157">MIKRCESGAGYTMSAVIIDGKKTAADIRGRIASRTAELKSKGIVPCLAVILVGNDPASLSYVRAKRNALSEAGMNDRSVQLPENTSEAELLSLIGSLNRDESVHGILVQLPLPKHIDERKILFAISPEKDVDGFHPVNIGKLVIGCDAPLPCTPHGIIVLLKSMHIETSGARAVVVGRSNIVGKPLALLLSRKDCNATVTLCHTGTKDLKAITKVADIVVSAAGMPNTIRADMVKEGAAVIDVGVNRIPDASKKSGFRLAGDVDFDAVKEVASYITPVPGGVGPMTIAMLMQNTLEAAERGRER</sequence>
<feature type="domain" description="Tetrahydrofolate dehydrogenase/cyclohydrolase catalytic" evidence="13">
    <location>
        <begin position="18"/>
        <end position="132"/>
    </location>
</feature>
<feature type="binding site" evidence="12">
    <location>
        <begin position="177"/>
        <end position="179"/>
    </location>
    <ligand>
        <name>NADP(+)</name>
        <dbReference type="ChEBI" id="CHEBI:58349"/>
    </ligand>
</feature>
<evidence type="ECO:0000313" key="16">
    <source>
        <dbReference type="EMBL" id="ERK00132.1"/>
    </source>
</evidence>
<dbReference type="AlphaFoldDB" id="U1FN63"/>
<keyword evidence="8 12" id="KW-0560">Oxidoreductase</keyword>
<organism evidence="15 17">
    <name type="scientific">Treponema socranskii subsp. socranskii VPI DR56BR1116 = ATCC 35536</name>
    <dbReference type="NCBI Taxonomy" id="1125725"/>
    <lineage>
        <taxon>Bacteria</taxon>
        <taxon>Pseudomonadati</taxon>
        <taxon>Spirochaetota</taxon>
        <taxon>Spirochaetia</taxon>
        <taxon>Spirochaetales</taxon>
        <taxon>Treponemataceae</taxon>
        <taxon>Treponema</taxon>
    </lineage>
</organism>
<keyword evidence="3 12" id="KW-0554">One-carbon metabolism</keyword>
<dbReference type="PROSITE" id="PS00767">
    <property type="entry name" value="THF_DHG_CYH_2"/>
    <property type="match status" value="1"/>
</dbReference>
<evidence type="ECO:0000313" key="15">
    <source>
        <dbReference type="EMBL" id="ERF60926.1"/>
    </source>
</evidence>
<dbReference type="FunFam" id="3.40.50.720:FF:000189">
    <property type="entry name" value="Bifunctional protein FolD"/>
    <property type="match status" value="1"/>
</dbReference>
<comment type="catalytic activity">
    <reaction evidence="12">
        <text>(6R)-5,10-methylene-5,6,7,8-tetrahydrofolate + NADP(+) = (6R)-5,10-methenyltetrahydrofolate + NADPH</text>
        <dbReference type="Rhea" id="RHEA:22812"/>
        <dbReference type="ChEBI" id="CHEBI:15636"/>
        <dbReference type="ChEBI" id="CHEBI:57455"/>
        <dbReference type="ChEBI" id="CHEBI:57783"/>
        <dbReference type="ChEBI" id="CHEBI:58349"/>
        <dbReference type="EC" id="1.5.1.5"/>
    </reaction>
</comment>
<dbReference type="InterPro" id="IPR020631">
    <property type="entry name" value="THF_DH/CycHdrlase_NAD-bd_dom"/>
</dbReference>
<dbReference type="Gene3D" id="3.40.50.10860">
    <property type="entry name" value="Leucine Dehydrogenase, chain A, domain 1"/>
    <property type="match status" value="1"/>
</dbReference>
<evidence type="ECO:0000313" key="17">
    <source>
        <dbReference type="Proteomes" id="UP000016412"/>
    </source>
</evidence>
<dbReference type="InterPro" id="IPR000672">
    <property type="entry name" value="THF_DH/CycHdrlase"/>
</dbReference>
<dbReference type="GO" id="GO:0004477">
    <property type="term" value="F:methenyltetrahydrofolate cyclohydrolase activity"/>
    <property type="evidence" value="ECO:0007669"/>
    <property type="project" value="UniProtKB-UniRule"/>
</dbReference>
<evidence type="ECO:0000256" key="3">
    <source>
        <dbReference type="ARBA" id="ARBA00022563"/>
    </source>
</evidence>
<dbReference type="UniPathway" id="UPA00193"/>
<keyword evidence="11 12" id="KW-0511">Multifunctional enzyme</keyword>
<comment type="subunit">
    <text evidence="2 12">Homodimer.</text>
</comment>
<dbReference type="FunFam" id="3.40.50.10860:FF:000005">
    <property type="entry name" value="C-1-tetrahydrofolate synthase, cytoplasmic, putative"/>
    <property type="match status" value="1"/>
</dbReference>
<keyword evidence="4 12" id="KW-0028">Amino-acid biosynthesis</keyword>
<dbReference type="HAMAP" id="MF_01576">
    <property type="entry name" value="THF_DHG_CYH"/>
    <property type="match status" value="1"/>
</dbReference>
<dbReference type="PATRIC" id="fig|1125725.3.peg.1084"/>
<dbReference type="PROSITE" id="PS00766">
    <property type="entry name" value="THF_DHG_CYH_1"/>
    <property type="match status" value="1"/>
</dbReference>
<dbReference type="InterPro" id="IPR020630">
    <property type="entry name" value="THF_DH/CycHdrlase_cat_dom"/>
</dbReference>
<dbReference type="GO" id="GO:0005829">
    <property type="term" value="C:cytosol"/>
    <property type="evidence" value="ECO:0007669"/>
    <property type="project" value="TreeGrafter"/>
</dbReference>
<dbReference type="GO" id="GO:0000105">
    <property type="term" value="P:L-histidine biosynthetic process"/>
    <property type="evidence" value="ECO:0007669"/>
    <property type="project" value="UniProtKB-KW"/>
</dbReference>
<dbReference type="EC" id="1.5.1.5" evidence="12"/>
<reference evidence="17 18" key="1">
    <citation type="submission" date="2013-08" db="EMBL/GenBank/DDBJ databases">
        <authorList>
            <person name="Durkin A.S."/>
            <person name="Haft D.R."/>
            <person name="McCorrison J."/>
            <person name="Torralba M."/>
            <person name="Gillis M."/>
            <person name="Haft D.H."/>
            <person name="Methe B."/>
            <person name="Sutton G."/>
            <person name="Nelson K.E."/>
        </authorList>
    </citation>
    <scope>NUCLEOTIDE SEQUENCE [LARGE SCALE GENOMIC DNA]</scope>
    <source>
        <strain evidence="16 18">ATCC 35536</strain>
        <strain evidence="15 17">VPI DR56BR1116</strain>
    </source>
</reference>
<comment type="caution">
    <text evidence="15">The sequence shown here is derived from an EMBL/GenBank/DDBJ whole genome shotgun (WGS) entry which is preliminary data.</text>
</comment>
<feature type="binding site" evidence="12">
    <location>
        <position position="245"/>
    </location>
    <ligand>
        <name>NADP(+)</name>
        <dbReference type="ChEBI" id="CHEBI:58349"/>
    </ligand>
</feature>
<dbReference type="STRING" id="1125725.HMPREF1325_0833"/>
<gene>
    <name evidence="12" type="primary">folD</name>
    <name evidence="16" type="ORF">HMPREF0860_2123</name>
    <name evidence="15" type="ORF">HMPREF1325_0833</name>
</gene>
<keyword evidence="7 12" id="KW-0521">NADP</keyword>
<dbReference type="PANTHER" id="PTHR48099:SF5">
    <property type="entry name" value="C-1-TETRAHYDROFOLATE SYNTHASE, CYTOPLASMIC"/>
    <property type="match status" value="1"/>
</dbReference>
<evidence type="ECO:0000256" key="12">
    <source>
        <dbReference type="HAMAP-Rule" id="MF_01576"/>
    </source>
</evidence>
<dbReference type="Gene3D" id="3.40.50.720">
    <property type="entry name" value="NAD(P)-binding Rossmann-like Domain"/>
    <property type="match status" value="1"/>
</dbReference>
<keyword evidence="10 12" id="KW-0486">Methionine biosynthesis</keyword>
<evidence type="ECO:0000256" key="2">
    <source>
        <dbReference type="ARBA" id="ARBA00011738"/>
    </source>
</evidence>
<dbReference type="NCBIfam" id="NF010783">
    <property type="entry name" value="PRK14186.1"/>
    <property type="match status" value="1"/>
</dbReference>
<dbReference type="PANTHER" id="PTHR48099">
    <property type="entry name" value="C-1-TETRAHYDROFOLATE SYNTHASE, CYTOPLASMIC-RELATED"/>
    <property type="match status" value="1"/>
</dbReference>
<keyword evidence="5 12" id="KW-0658">Purine biosynthesis</keyword>
<proteinExistence type="inferred from homology"/>
<accession>U1FN63</accession>
<comment type="pathway">
    <text evidence="1 12">One-carbon metabolism; tetrahydrofolate interconversion.</text>
</comment>
<evidence type="ECO:0000256" key="6">
    <source>
        <dbReference type="ARBA" id="ARBA00022801"/>
    </source>
</evidence>
<keyword evidence="6 12" id="KW-0378">Hydrolase</keyword>
<evidence type="ECO:0000256" key="8">
    <source>
        <dbReference type="ARBA" id="ARBA00023002"/>
    </source>
</evidence>
<dbReference type="GO" id="GO:0009086">
    <property type="term" value="P:methionine biosynthetic process"/>
    <property type="evidence" value="ECO:0007669"/>
    <property type="project" value="UniProtKB-KW"/>
</dbReference>
<comment type="function">
    <text evidence="12">Catalyzes the oxidation of 5,10-methylenetetrahydrofolate to 5,10-methenyltetrahydrofolate and then the hydrolysis of 5,10-methenyltetrahydrofolate to 10-formyltetrahydrofolate.</text>
</comment>
<evidence type="ECO:0000256" key="1">
    <source>
        <dbReference type="ARBA" id="ARBA00004777"/>
    </source>
</evidence>
<evidence type="ECO:0000256" key="11">
    <source>
        <dbReference type="ARBA" id="ARBA00023268"/>
    </source>
</evidence>
<dbReference type="InterPro" id="IPR046346">
    <property type="entry name" value="Aminoacid_DH-like_N_sf"/>
</dbReference>
<evidence type="ECO:0000259" key="14">
    <source>
        <dbReference type="Pfam" id="PF02882"/>
    </source>
</evidence>
<comment type="catalytic activity">
    <reaction evidence="12">
        <text>(6R)-5,10-methenyltetrahydrofolate + H2O = (6R)-10-formyltetrahydrofolate + H(+)</text>
        <dbReference type="Rhea" id="RHEA:23700"/>
        <dbReference type="ChEBI" id="CHEBI:15377"/>
        <dbReference type="ChEBI" id="CHEBI:15378"/>
        <dbReference type="ChEBI" id="CHEBI:57455"/>
        <dbReference type="ChEBI" id="CHEBI:195366"/>
        <dbReference type="EC" id="3.5.4.9"/>
    </reaction>
</comment>
<dbReference type="GO" id="GO:0006164">
    <property type="term" value="P:purine nucleotide biosynthetic process"/>
    <property type="evidence" value="ECO:0007669"/>
    <property type="project" value="UniProtKB-KW"/>
</dbReference>
<dbReference type="Pfam" id="PF00763">
    <property type="entry name" value="THF_DHG_CYH"/>
    <property type="match status" value="1"/>
</dbReference>
<dbReference type="CDD" id="cd01080">
    <property type="entry name" value="NAD_bind_m-THF_DH_Cyclohyd"/>
    <property type="match status" value="1"/>
</dbReference>
<dbReference type="GO" id="GO:0035999">
    <property type="term" value="P:tetrahydrofolate interconversion"/>
    <property type="evidence" value="ECO:0007669"/>
    <property type="project" value="UniProtKB-UniRule"/>
</dbReference>
<name>U1FN63_TRESO</name>
<dbReference type="PRINTS" id="PR00085">
    <property type="entry name" value="THFDHDRGNASE"/>
</dbReference>
<dbReference type="Proteomes" id="UP000016412">
    <property type="component" value="Unassembled WGS sequence"/>
</dbReference>
<dbReference type="InterPro" id="IPR036291">
    <property type="entry name" value="NAD(P)-bd_dom_sf"/>
</dbReference>
<evidence type="ECO:0000256" key="10">
    <source>
        <dbReference type="ARBA" id="ARBA00023167"/>
    </source>
</evidence>
<dbReference type="SUPFAM" id="SSF53223">
    <property type="entry name" value="Aminoacid dehydrogenase-like, N-terminal domain"/>
    <property type="match status" value="1"/>
</dbReference>
<dbReference type="eggNOG" id="COG0190">
    <property type="taxonomic scope" value="Bacteria"/>
</dbReference>
<evidence type="ECO:0000256" key="5">
    <source>
        <dbReference type="ARBA" id="ARBA00022755"/>
    </source>
</evidence>
<keyword evidence="18" id="KW-1185">Reference proteome</keyword>
<comment type="similarity">
    <text evidence="12">Belongs to the tetrahydrofolate dehydrogenase/cyclohydrolase family.</text>
</comment>
<dbReference type="EC" id="3.5.4.9" evidence="12"/>
<dbReference type="EMBL" id="AUZJ01000023">
    <property type="protein sequence ID" value="ERF60926.1"/>
    <property type="molecule type" value="Genomic_DNA"/>
</dbReference>
<evidence type="ECO:0000259" key="13">
    <source>
        <dbReference type="Pfam" id="PF00763"/>
    </source>
</evidence>
<evidence type="ECO:0000256" key="7">
    <source>
        <dbReference type="ARBA" id="ARBA00022857"/>
    </source>
</evidence>
<keyword evidence="9 12" id="KW-0368">Histidine biosynthesis</keyword>